<keyword evidence="1" id="KW-0540">Nuclease</keyword>
<gene>
    <name evidence="5" type="ORF">ACOF00016_LOCUS11476</name>
</gene>
<dbReference type="GO" id="GO:0005634">
    <property type="term" value="C:nucleus"/>
    <property type="evidence" value="ECO:0007669"/>
    <property type="project" value="TreeGrafter"/>
</dbReference>
<name>A0A7S3P9I6_9STRA</name>
<dbReference type="Pfam" id="PF01612">
    <property type="entry name" value="DNA_pol_A_exo1"/>
    <property type="match status" value="1"/>
</dbReference>
<evidence type="ECO:0000256" key="2">
    <source>
        <dbReference type="ARBA" id="ARBA00022801"/>
    </source>
</evidence>
<dbReference type="EMBL" id="HBIM01014259">
    <property type="protein sequence ID" value="CAE0414233.1"/>
    <property type="molecule type" value="Transcribed_RNA"/>
</dbReference>
<dbReference type="PANTHER" id="PTHR13620:SF104">
    <property type="entry name" value="EXONUCLEASE 3'-5' DOMAIN-CONTAINING PROTEIN 2"/>
    <property type="match status" value="1"/>
</dbReference>
<dbReference type="GO" id="GO:0006139">
    <property type="term" value="P:nucleobase-containing compound metabolic process"/>
    <property type="evidence" value="ECO:0007669"/>
    <property type="project" value="InterPro"/>
</dbReference>
<evidence type="ECO:0000256" key="3">
    <source>
        <dbReference type="SAM" id="MobiDB-lite"/>
    </source>
</evidence>
<dbReference type="CDD" id="cd06141">
    <property type="entry name" value="WRN_exo"/>
    <property type="match status" value="1"/>
</dbReference>
<feature type="region of interest" description="Disordered" evidence="3">
    <location>
        <begin position="1"/>
        <end position="20"/>
    </location>
</feature>
<dbReference type="AlphaFoldDB" id="A0A7S3P9I6"/>
<dbReference type="GO" id="GO:0003676">
    <property type="term" value="F:nucleic acid binding"/>
    <property type="evidence" value="ECO:0007669"/>
    <property type="project" value="InterPro"/>
</dbReference>
<accession>A0A7S3P9I6</accession>
<keyword evidence="2" id="KW-0378">Hydrolase</keyword>
<feature type="domain" description="3'-5' exonuclease" evidence="4">
    <location>
        <begin position="145"/>
        <end position="303"/>
    </location>
</feature>
<dbReference type="GO" id="GO:0008408">
    <property type="term" value="F:3'-5' exonuclease activity"/>
    <property type="evidence" value="ECO:0007669"/>
    <property type="project" value="InterPro"/>
</dbReference>
<organism evidence="5">
    <name type="scientific">Amphora coffeiformis</name>
    <dbReference type="NCBI Taxonomy" id="265554"/>
    <lineage>
        <taxon>Eukaryota</taxon>
        <taxon>Sar</taxon>
        <taxon>Stramenopiles</taxon>
        <taxon>Ochrophyta</taxon>
        <taxon>Bacillariophyta</taxon>
        <taxon>Bacillariophyceae</taxon>
        <taxon>Bacillariophycidae</taxon>
        <taxon>Thalassiophysales</taxon>
        <taxon>Catenulaceae</taxon>
        <taxon>Amphora</taxon>
    </lineage>
</organism>
<proteinExistence type="predicted"/>
<evidence type="ECO:0000259" key="4">
    <source>
        <dbReference type="Pfam" id="PF01612"/>
    </source>
</evidence>
<dbReference type="InterPro" id="IPR012337">
    <property type="entry name" value="RNaseH-like_sf"/>
</dbReference>
<evidence type="ECO:0000313" key="5">
    <source>
        <dbReference type="EMBL" id="CAE0414233.1"/>
    </source>
</evidence>
<feature type="compositionally biased region" description="Polar residues" evidence="3">
    <location>
        <begin position="1"/>
        <end position="13"/>
    </location>
</feature>
<dbReference type="InterPro" id="IPR051132">
    <property type="entry name" value="3-5_Exonuclease_domain"/>
</dbReference>
<dbReference type="GO" id="GO:0005737">
    <property type="term" value="C:cytoplasm"/>
    <property type="evidence" value="ECO:0007669"/>
    <property type="project" value="TreeGrafter"/>
</dbReference>
<dbReference type="PANTHER" id="PTHR13620">
    <property type="entry name" value="3-5 EXONUCLEASE"/>
    <property type="match status" value="1"/>
</dbReference>
<sequence length="407" mass="45197">MYMSSQPSWQNGLSRGRRRTRRATVSRIRIAGRALSACRRSLLLPILCSLYTMTTMLRNDSHFTLLFPAVALALAPPRMVQSTKTKSQTRYFTDECLLPPLAPLEDSMTLHSNKIHLGPLPVVYTNDPKTVAQWLSQHVPGGGSTIGFDLESVPNAPWIRRKASFGGAAVVQLATPSHALVVHLAKASGRPSRACAPLIESVLQNEHVVKAGCAIDHDFVELHEEWKGLEARSRFDLGGMSGDKGNVAGLRTLCANLLGLDLPKSKRLAMSDWSQMPLTDAQLTYCARDAWAGAAVAAELEALLPKTFSPEALTRRFRSQRTLKDLSERLRKRKQAKQLVATLRAPYSLSTKKTKKKNVIQTPNLPEWKTKLLHELRDVMQQNRYDGLEVYDTVELGLVEAMVNRTA</sequence>
<dbReference type="SUPFAM" id="SSF53098">
    <property type="entry name" value="Ribonuclease H-like"/>
    <property type="match status" value="1"/>
</dbReference>
<dbReference type="InterPro" id="IPR002562">
    <property type="entry name" value="3'-5'_exonuclease_dom"/>
</dbReference>
<dbReference type="Gene3D" id="3.30.420.10">
    <property type="entry name" value="Ribonuclease H-like superfamily/Ribonuclease H"/>
    <property type="match status" value="1"/>
</dbReference>
<protein>
    <recommendedName>
        <fullName evidence="4">3'-5' exonuclease domain-containing protein</fullName>
    </recommendedName>
</protein>
<dbReference type="InterPro" id="IPR036397">
    <property type="entry name" value="RNaseH_sf"/>
</dbReference>
<evidence type="ECO:0000256" key="1">
    <source>
        <dbReference type="ARBA" id="ARBA00022722"/>
    </source>
</evidence>
<reference evidence="5" key="1">
    <citation type="submission" date="2021-01" db="EMBL/GenBank/DDBJ databases">
        <authorList>
            <person name="Corre E."/>
            <person name="Pelletier E."/>
            <person name="Niang G."/>
            <person name="Scheremetjew M."/>
            <person name="Finn R."/>
            <person name="Kale V."/>
            <person name="Holt S."/>
            <person name="Cochrane G."/>
            <person name="Meng A."/>
            <person name="Brown T."/>
            <person name="Cohen L."/>
        </authorList>
    </citation>
    <scope>NUCLEOTIDE SEQUENCE</scope>
    <source>
        <strain evidence="5">CCMP127</strain>
    </source>
</reference>